<name>A0A3L8DR58_OOCBI</name>
<dbReference type="InterPro" id="IPR005135">
    <property type="entry name" value="Endo/exonuclease/phosphatase"/>
</dbReference>
<evidence type="ECO:0000313" key="2">
    <source>
        <dbReference type="EMBL" id="RLU22925.1"/>
    </source>
</evidence>
<proteinExistence type="predicted"/>
<feature type="domain" description="Endonuclease/exonuclease/phosphatase" evidence="1">
    <location>
        <begin position="16"/>
        <end position="116"/>
    </location>
</feature>
<sequence length="122" mass="14254">MECVGIDVSLGNKTVSIIGVYKRPEGNVSREEWSRFVQRRGKNEEIILAGDFNSHNRSWNSEVTDRNGEQLWEGMEENDLYLVNGDTQTRIGEVNRRSNNLDLMFETEHIWREVDYDQIDDS</sequence>
<evidence type="ECO:0000313" key="3">
    <source>
        <dbReference type="Proteomes" id="UP000279307"/>
    </source>
</evidence>
<protein>
    <recommendedName>
        <fullName evidence="1">Endonuclease/exonuclease/phosphatase domain-containing protein</fullName>
    </recommendedName>
</protein>
<reference evidence="2 3" key="1">
    <citation type="journal article" date="2018" name="Genome Res.">
        <title>The genomic architecture and molecular evolution of ant odorant receptors.</title>
        <authorList>
            <person name="McKenzie S.K."/>
            <person name="Kronauer D.J.C."/>
        </authorList>
    </citation>
    <scope>NUCLEOTIDE SEQUENCE [LARGE SCALE GENOMIC DNA]</scope>
    <source>
        <strain evidence="2">Clonal line C1</strain>
    </source>
</reference>
<evidence type="ECO:0000259" key="1">
    <source>
        <dbReference type="Pfam" id="PF14529"/>
    </source>
</evidence>
<dbReference type="EMBL" id="QOIP01000005">
    <property type="protein sequence ID" value="RLU22925.1"/>
    <property type="molecule type" value="Genomic_DNA"/>
</dbReference>
<dbReference type="InterPro" id="IPR036691">
    <property type="entry name" value="Endo/exonu/phosph_ase_sf"/>
</dbReference>
<dbReference type="AlphaFoldDB" id="A0A3L8DR58"/>
<dbReference type="GO" id="GO:0003824">
    <property type="term" value="F:catalytic activity"/>
    <property type="evidence" value="ECO:0007669"/>
    <property type="project" value="InterPro"/>
</dbReference>
<gene>
    <name evidence="2" type="ORF">DMN91_005203</name>
</gene>
<dbReference type="Proteomes" id="UP000279307">
    <property type="component" value="Chromosome 5"/>
</dbReference>
<accession>A0A3L8DR58</accession>
<organism evidence="2 3">
    <name type="scientific">Ooceraea biroi</name>
    <name type="common">Clonal raider ant</name>
    <name type="synonym">Cerapachys biroi</name>
    <dbReference type="NCBI Taxonomy" id="2015173"/>
    <lineage>
        <taxon>Eukaryota</taxon>
        <taxon>Metazoa</taxon>
        <taxon>Ecdysozoa</taxon>
        <taxon>Arthropoda</taxon>
        <taxon>Hexapoda</taxon>
        <taxon>Insecta</taxon>
        <taxon>Pterygota</taxon>
        <taxon>Neoptera</taxon>
        <taxon>Endopterygota</taxon>
        <taxon>Hymenoptera</taxon>
        <taxon>Apocrita</taxon>
        <taxon>Aculeata</taxon>
        <taxon>Formicoidea</taxon>
        <taxon>Formicidae</taxon>
        <taxon>Dorylinae</taxon>
        <taxon>Ooceraea</taxon>
    </lineage>
</organism>
<comment type="caution">
    <text evidence="2">The sequence shown here is derived from an EMBL/GenBank/DDBJ whole genome shotgun (WGS) entry which is preliminary data.</text>
</comment>
<dbReference type="SUPFAM" id="SSF56219">
    <property type="entry name" value="DNase I-like"/>
    <property type="match status" value="1"/>
</dbReference>
<dbReference type="Gene3D" id="3.60.10.10">
    <property type="entry name" value="Endonuclease/exonuclease/phosphatase"/>
    <property type="match status" value="1"/>
</dbReference>
<dbReference type="Pfam" id="PF14529">
    <property type="entry name" value="Exo_endo_phos_2"/>
    <property type="match status" value="1"/>
</dbReference>